<dbReference type="Gene3D" id="3.40.50.1820">
    <property type="entry name" value="alpha/beta hydrolase"/>
    <property type="match status" value="1"/>
</dbReference>
<feature type="domain" description="Thioesterase" evidence="2">
    <location>
        <begin position="21"/>
        <end position="237"/>
    </location>
</feature>
<dbReference type="GO" id="GO:0008610">
    <property type="term" value="P:lipid biosynthetic process"/>
    <property type="evidence" value="ECO:0007669"/>
    <property type="project" value="TreeGrafter"/>
</dbReference>
<evidence type="ECO:0000256" key="1">
    <source>
        <dbReference type="ARBA" id="ARBA00007169"/>
    </source>
</evidence>
<dbReference type="GO" id="GO:0016787">
    <property type="term" value="F:hydrolase activity"/>
    <property type="evidence" value="ECO:0007669"/>
    <property type="project" value="UniProtKB-KW"/>
</dbReference>
<protein>
    <submittedName>
        <fullName evidence="3">Oleoyl-ACP hydrolase</fullName>
    </submittedName>
</protein>
<comment type="similarity">
    <text evidence="1">Belongs to the thioesterase family.</text>
</comment>
<comment type="caution">
    <text evidence="3">The sequence shown here is derived from an EMBL/GenBank/DDBJ whole genome shotgun (WGS) entry which is preliminary data.</text>
</comment>
<reference evidence="3 4" key="1">
    <citation type="journal article" date="2019" name="Microbiol. Resour. Announc.">
        <title>Draft Genome Sequence of the Most Traditional epsilon-Poly-l-Lysine Producer, Streptomyces albulus NBRC14147.</title>
        <authorList>
            <person name="Yamanaka K."/>
            <person name="Hamano Y."/>
        </authorList>
    </citation>
    <scope>NUCLEOTIDE SEQUENCE [LARGE SCALE GENOMIC DNA]</scope>
    <source>
        <strain evidence="3 4">NBRC 14147</strain>
    </source>
</reference>
<dbReference type="Proteomes" id="UP000288351">
    <property type="component" value="Unassembled WGS sequence"/>
</dbReference>
<proteinExistence type="inferred from homology"/>
<accession>A0A401QRP6</accession>
<keyword evidence="3" id="KW-0378">Hydrolase</keyword>
<organism evidence="3 4">
    <name type="scientific">Streptomyces noursei</name>
    <name type="common">Streptomyces albulus</name>
    <dbReference type="NCBI Taxonomy" id="1971"/>
    <lineage>
        <taxon>Bacteria</taxon>
        <taxon>Bacillati</taxon>
        <taxon>Actinomycetota</taxon>
        <taxon>Actinomycetes</taxon>
        <taxon>Kitasatosporales</taxon>
        <taxon>Streptomycetaceae</taxon>
        <taxon>Streptomyces</taxon>
    </lineage>
</organism>
<dbReference type="EMBL" id="BHXC01000006">
    <property type="protein sequence ID" value="GCB88089.1"/>
    <property type="molecule type" value="Genomic_DNA"/>
</dbReference>
<evidence type="ECO:0000313" key="3">
    <source>
        <dbReference type="EMBL" id="GCB88089.1"/>
    </source>
</evidence>
<evidence type="ECO:0000313" key="4">
    <source>
        <dbReference type="Proteomes" id="UP000288351"/>
    </source>
</evidence>
<dbReference type="PANTHER" id="PTHR11487">
    <property type="entry name" value="THIOESTERASE"/>
    <property type="match status" value="1"/>
</dbReference>
<sequence>MRVAPLLLPYWGRRIAKTKMTIFCLPHAGGSAAAYIGLARRFPAGIDVQPVELPGREALRGRPPFDDVAHLVEALGTELLNGFDGAFALLGHSMGAVIAFELAAWLERHGGPLPELLIVSGSSGAAVSIEGRAGCLDPAVVTDEQLTAWLGRMGGTPTGLLLDEEMRRLVLGVLRSDLQLLWNYRPSLRQLTVPLLALGGEDDAAVPLAELHLWLNRTSGGAEARLLPGGHFYLYEKAELAVPVIVQALREVSSGQ</sequence>
<dbReference type="InterPro" id="IPR029058">
    <property type="entry name" value="AB_hydrolase_fold"/>
</dbReference>
<dbReference type="AlphaFoldDB" id="A0A401QRP6"/>
<evidence type="ECO:0000259" key="2">
    <source>
        <dbReference type="Pfam" id="PF00975"/>
    </source>
</evidence>
<name>A0A401QRP6_STRNR</name>
<gene>
    <name evidence="3" type="primary">rifR_1</name>
    <name evidence="3" type="ORF">SALB_00758</name>
</gene>
<dbReference type="InterPro" id="IPR001031">
    <property type="entry name" value="Thioesterase"/>
</dbReference>
<dbReference type="PANTHER" id="PTHR11487:SF0">
    <property type="entry name" value="S-ACYL FATTY ACID SYNTHASE THIOESTERASE, MEDIUM CHAIN"/>
    <property type="match status" value="1"/>
</dbReference>
<dbReference type="SUPFAM" id="SSF53474">
    <property type="entry name" value="alpha/beta-Hydrolases"/>
    <property type="match status" value="1"/>
</dbReference>
<dbReference type="InterPro" id="IPR012223">
    <property type="entry name" value="TEII"/>
</dbReference>
<dbReference type="Pfam" id="PF00975">
    <property type="entry name" value="Thioesterase"/>
    <property type="match status" value="1"/>
</dbReference>